<dbReference type="Pfam" id="PF07690">
    <property type="entry name" value="MFS_1"/>
    <property type="match status" value="1"/>
</dbReference>
<dbReference type="PANTHER" id="PTHR43124">
    <property type="entry name" value="PURINE EFFLUX PUMP PBUE"/>
    <property type="match status" value="1"/>
</dbReference>
<evidence type="ECO:0000259" key="7">
    <source>
        <dbReference type="PROSITE" id="PS50850"/>
    </source>
</evidence>
<feature type="transmembrane region" description="Helical" evidence="6">
    <location>
        <begin position="367"/>
        <end position="387"/>
    </location>
</feature>
<reference evidence="8 9" key="1">
    <citation type="submission" date="2018-09" db="EMBL/GenBank/DDBJ databases">
        <authorList>
            <person name="Zhu H."/>
        </authorList>
    </citation>
    <scope>NUCLEOTIDE SEQUENCE [LARGE SCALE GENOMIC DNA]</scope>
    <source>
        <strain evidence="8 9">K1S02-61</strain>
    </source>
</reference>
<dbReference type="Proteomes" id="UP000284006">
    <property type="component" value="Unassembled WGS sequence"/>
</dbReference>
<dbReference type="EMBL" id="QYUP01000089">
    <property type="protein sequence ID" value="RJG19036.1"/>
    <property type="molecule type" value="Genomic_DNA"/>
</dbReference>
<dbReference type="InterPro" id="IPR050189">
    <property type="entry name" value="MFS_Efflux_Transporters"/>
</dbReference>
<evidence type="ECO:0000256" key="6">
    <source>
        <dbReference type="SAM" id="Phobius"/>
    </source>
</evidence>
<keyword evidence="5 6" id="KW-0472">Membrane</keyword>
<sequence length="413" mass="42782">MAVLSAMDRQILAVVVEPVKAEFGLSDLQIGLVSGLGFALSFSLLGVPLGRVADRVERRSLIAFTRGLGGLVAALAAGATGFWTLMVSRSGSALSDAGGAPASMSLIADLYAPAQRSRAMSVFGVGSALGAMLALVLGSWMAQRWGWRATLAIVGASAVVPALMLRLFMREPPRGAAPQIVQDASGAGAVALVWRAPVARWLMVGAAFTLLAGYSFGAWNFSYLVRSHGLSLRHAGWVSGLAAIASVAGSLVAGALADRLVRRRHARWQIGVPLCGVTLAMPIGLLYFALPAGQAGAAALMVSLFAFFIAWWVAPCYAALSLVVPHQRRATASAMVMLAGSIVGGGIGPIFTGALSAWLTPWLHGQALRAALICTVALMSLSVYAFWRAMRAYPAALRGMADSAAATPAQPAV</sequence>
<evidence type="ECO:0000256" key="3">
    <source>
        <dbReference type="ARBA" id="ARBA00022692"/>
    </source>
</evidence>
<dbReference type="AlphaFoldDB" id="A0A418Y100"/>
<dbReference type="PANTHER" id="PTHR43124:SF3">
    <property type="entry name" value="CHLORAMPHENICOL EFFLUX PUMP RV0191"/>
    <property type="match status" value="1"/>
</dbReference>
<proteinExistence type="predicted"/>
<comment type="caution">
    <text evidence="8">The sequence shown here is derived from an EMBL/GenBank/DDBJ whole genome shotgun (WGS) entry which is preliminary data.</text>
</comment>
<dbReference type="OrthoDB" id="7002695at2"/>
<evidence type="ECO:0000256" key="2">
    <source>
        <dbReference type="ARBA" id="ARBA00022475"/>
    </source>
</evidence>
<dbReference type="InterPro" id="IPR020846">
    <property type="entry name" value="MFS_dom"/>
</dbReference>
<feature type="transmembrane region" description="Helical" evidence="6">
    <location>
        <begin position="201"/>
        <end position="222"/>
    </location>
</feature>
<feature type="transmembrane region" description="Helical" evidence="6">
    <location>
        <begin position="119"/>
        <end position="141"/>
    </location>
</feature>
<feature type="transmembrane region" description="Helical" evidence="6">
    <location>
        <begin position="28"/>
        <end position="49"/>
    </location>
</feature>
<gene>
    <name evidence="8" type="ORF">D3872_09215</name>
</gene>
<dbReference type="SUPFAM" id="SSF103473">
    <property type="entry name" value="MFS general substrate transporter"/>
    <property type="match status" value="1"/>
</dbReference>
<comment type="subcellular location">
    <subcellularLocation>
        <location evidence="1">Cell membrane</location>
        <topology evidence="1">Multi-pass membrane protein</topology>
    </subcellularLocation>
</comment>
<evidence type="ECO:0000256" key="1">
    <source>
        <dbReference type="ARBA" id="ARBA00004651"/>
    </source>
</evidence>
<organism evidence="8 9">
    <name type="scientific">Massilia cavernae</name>
    <dbReference type="NCBI Taxonomy" id="2320864"/>
    <lineage>
        <taxon>Bacteria</taxon>
        <taxon>Pseudomonadati</taxon>
        <taxon>Pseudomonadota</taxon>
        <taxon>Betaproteobacteria</taxon>
        <taxon>Burkholderiales</taxon>
        <taxon>Oxalobacteraceae</taxon>
        <taxon>Telluria group</taxon>
        <taxon>Massilia</taxon>
    </lineage>
</organism>
<keyword evidence="4 6" id="KW-1133">Transmembrane helix</keyword>
<evidence type="ECO:0000256" key="5">
    <source>
        <dbReference type="ARBA" id="ARBA00023136"/>
    </source>
</evidence>
<keyword evidence="9" id="KW-1185">Reference proteome</keyword>
<evidence type="ECO:0000313" key="8">
    <source>
        <dbReference type="EMBL" id="RJG19036.1"/>
    </source>
</evidence>
<dbReference type="InterPro" id="IPR036259">
    <property type="entry name" value="MFS_trans_sf"/>
</dbReference>
<evidence type="ECO:0000313" key="9">
    <source>
        <dbReference type="Proteomes" id="UP000284006"/>
    </source>
</evidence>
<accession>A0A418Y100</accession>
<protein>
    <submittedName>
        <fullName evidence="8">MFS transporter</fullName>
    </submittedName>
</protein>
<keyword evidence="3 6" id="KW-0812">Transmembrane</keyword>
<dbReference type="InterPro" id="IPR011701">
    <property type="entry name" value="MFS"/>
</dbReference>
<dbReference type="PROSITE" id="PS50850">
    <property type="entry name" value="MFS"/>
    <property type="match status" value="1"/>
</dbReference>
<evidence type="ECO:0000256" key="4">
    <source>
        <dbReference type="ARBA" id="ARBA00022989"/>
    </source>
</evidence>
<keyword evidence="2" id="KW-1003">Cell membrane</keyword>
<name>A0A418Y100_9BURK</name>
<feature type="transmembrane region" description="Helical" evidence="6">
    <location>
        <begin position="268"/>
        <end position="290"/>
    </location>
</feature>
<feature type="transmembrane region" description="Helical" evidence="6">
    <location>
        <begin position="296"/>
        <end position="320"/>
    </location>
</feature>
<feature type="transmembrane region" description="Helical" evidence="6">
    <location>
        <begin position="234"/>
        <end position="256"/>
    </location>
</feature>
<dbReference type="GO" id="GO:0022857">
    <property type="term" value="F:transmembrane transporter activity"/>
    <property type="evidence" value="ECO:0007669"/>
    <property type="project" value="InterPro"/>
</dbReference>
<feature type="transmembrane region" description="Helical" evidence="6">
    <location>
        <begin position="332"/>
        <end position="355"/>
    </location>
</feature>
<dbReference type="Gene3D" id="1.20.1250.20">
    <property type="entry name" value="MFS general substrate transporter like domains"/>
    <property type="match status" value="1"/>
</dbReference>
<feature type="transmembrane region" description="Helical" evidence="6">
    <location>
        <begin position="61"/>
        <end position="86"/>
    </location>
</feature>
<dbReference type="GO" id="GO:0005886">
    <property type="term" value="C:plasma membrane"/>
    <property type="evidence" value="ECO:0007669"/>
    <property type="project" value="UniProtKB-SubCell"/>
</dbReference>
<feature type="domain" description="Major facilitator superfamily (MFS) profile" evidence="7">
    <location>
        <begin position="1"/>
        <end position="394"/>
    </location>
</feature>